<dbReference type="RefSeq" id="WP_188614049.1">
    <property type="nucleotide sequence ID" value="NZ_BMJT01000003.1"/>
</dbReference>
<dbReference type="SUPFAM" id="SSF51556">
    <property type="entry name" value="Metallo-dependent hydrolases"/>
    <property type="match status" value="1"/>
</dbReference>
<dbReference type="EMBL" id="BMJT01000003">
    <property type="protein sequence ID" value="GGG18503.1"/>
    <property type="molecule type" value="Genomic_DNA"/>
</dbReference>
<dbReference type="InterPro" id="IPR032466">
    <property type="entry name" value="Metal_Hydrolase"/>
</dbReference>
<dbReference type="Proteomes" id="UP000616608">
    <property type="component" value="Unassembled WGS sequence"/>
</dbReference>
<name>A0A917G206_9BACI</name>
<dbReference type="Pfam" id="PF07969">
    <property type="entry name" value="Amidohydro_3"/>
    <property type="match status" value="1"/>
</dbReference>
<dbReference type="InterPro" id="IPR011059">
    <property type="entry name" value="Metal-dep_hydrolase_composite"/>
</dbReference>
<dbReference type="GO" id="GO:0016810">
    <property type="term" value="F:hydrolase activity, acting on carbon-nitrogen (but not peptide) bonds"/>
    <property type="evidence" value="ECO:0007669"/>
    <property type="project" value="InterPro"/>
</dbReference>
<proteinExistence type="predicted"/>
<reference evidence="2" key="1">
    <citation type="journal article" date="2014" name="Int. J. Syst. Evol. Microbiol.">
        <title>Complete genome sequence of Corynebacterium casei LMG S-19264T (=DSM 44701T), isolated from a smear-ripened cheese.</title>
        <authorList>
            <consortium name="US DOE Joint Genome Institute (JGI-PGF)"/>
            <person name="Walter F."/>
            <person name="Albersmeier A."/>
            <person name="Kalinowski J."/>
            <person name="Ruckert C."/>
        </authorList>
    </citation>
    <scope>NUCLEOTIDE SEQUENCE</scope>
    <source>
        <strain evidence="2">CGMCC 1.15760</strain>
    </source>
</reference>
<protein>
    <submittedName>
        <fullName evidence="2">Amidohydrolase YtcJ</fullName>
    </submittedName>
</protein>
<feature type="domain" description="Amidohydrolase 3" evidence="1">
    <location>
        <begin position="45"/>
        <end position="512"/>
    </location>
</feature>
<dbReference type="Gene3D" id="3.20.20.140">
    <property type="entry name" value="Metal-dependent hydrolases"/>
    <property type="match status" value="1"/>
</dbReference>
<evidence type="ECO:0000313" key="2">
    <source>
        <dbReference type="EMBL" id="GGG18503.1"/>
    </source>
</evidence>
<accession>A0A917G206</accession>
<dbReference type="AlphaFoldDB" id="A0A917G206"/>
<dbReference type="PANTHER" id="PTHR22642:SF2">
    <property type="entry name" value="PROTEIN LONG AFTER FAR-RED 3"/>
    <property type="match status" value="1"/>
</dbReference>
<evidence type="ECO:0000313" key="3">
    <source>
        <dbReference type="Proteomes" id="UP000616608"/>
    </source>
</evidence>
<organism evidence="2 3">
    <name type="scientific">Lysinibacillus alkalisoli</name>
    <dbReference type="NCBI Taxonomy" id="1911548"/>
    <lineage>
        <taxon>Bacteria</taxon>
        <taxon>Bacillati</taxon>
        <taxon>Bacillota</taxon>
        <taxon>Bacilli</taxon>
        <taxon>Bacillales</taxon>
        <taxon>Bacillaceae</taxon>
        <taxon>Lysinibacillus</taxon>
    </lineage>
</organism>
<dbReference type="InterPro" id="IPR033932">
    <property type="entry name" value="YtcJ-like"/>
</dbReference>
<comment type="caution">
    <text evidence="2">The sequence shown here is derived from an EMBL/GenBank/DDBJ whole genome shotgun (WGS) entry which is preliminary data.</text>
</comment>
<gene>
    <name evidence="2" type="primary">ytcJ</name>
    <name evidence="2" type="ORF">GCM10007425_11240</name>
</gene>
<reference evidence="2" key="2">
    <citation type="submission" date="2020-09" db="EMBL/GenBank/DDBJ databases">
        <authorList>
            <person name="Sun Q."/>
            <person name="Zhou Y."/>
        </authorList>
    </citation>
    <scope>NUCLEOTIDE SEQUENCE</scope>
    <source>
        <strain evidence="2">CGMCC 1.15760</strain>
    </source>
</reference>
<dbReference type="PANTHER" id="PTHR22642">
    <property type="entry name" value="IMIDAZOLONEPROPIONASE"/>
    <property type="match status" value="1"/>
</dbReference>
<dbReference type="SUPFAM" id="SSF51338">
    <property type="entry name" value="Composite domain of metallo-dependent hydrolases"/>
    <property type="match status" value="1"/>
</dbReference>
<dbReference type="CDD" id="cd01300">
    <property type="entry name" value="YtcJ_like"/>
    <property type="match status" value="1"/>
</dbReference>
<dbReference type="Gene3D" id="3.10.310.70">
    <property type="match status" value="1"/>
</dbReference>
<sequence>MATLWHGGTIYTMNAEDDKVEALLVEDGKIIAIGEKLLLQPHAQQEVDLAGGVLYPGFVDSHIHLIGYGEKLMHLDVSHMTSKQQMMHAIRERMQQVAPDDWVIVIGYYEAQFDDDTFPTLQELHALGDAHLVIKRRCHHLIIANQKALDFAGITVHTPAPAGGIIDTCDGKLTGVLKDAALYMIVNHMPHLTLAYVQKALQLAIDDLLTMGVTGAHSEDLSYFGPPTQPLQAFQAIVPKRFKAHLLQHHTVFEETKEWPSTPFIEMGAMKIFVDGAFGGHTAALHKPYDDKDTTGMLVHTTKQLYHLVKQARLAKREVAVHVIGDRAIDTILDVFAIFPPVYHWQHDRIIHSSLVNDTIIKRLANMPVIIDFQPQFVEEPQAVMLHKLGDNRCRYLNLCKTFIKEGITVAGGSDAPIEHPNPLHAMYAAMTRRYQDEDAQQLEECLTRYEAVTLFTKNAAKAIHKEQSRGRIAIGYEADFTILKKDIFTVPLREIPHIAVQMTVVNGQIVYDYRMSEPEKMSR</sequence>
<dbReference type="InterPro" id="IPR013108">
    <property type="entry name" value="Amidohydro_3"/>
</dbReference>
<keyword evidence="3" id="KW-1185">Reference proteome</keyword>
<evidence type="ECO:0000259" key="1">
    <source>
        <dbReference type="Pfam" id="PF07969"/>
    </source>
</evidence>
<dbReference type="Gene3D" id="2.30.40.10">
    <property type="entry name" value="Urease, subunit C, domain 1"/>
    <property type="match status" value="1"/>
</dbReference>